<dbReference type="PROSITE" id="PS51918">
    <property type="entry name" value="RADICAL_SAM"/>
    <property type="match status" value="1"/>
</dbReference>
<dbReference type="PANTHER" id="PTHR43409">
    <property type="entry name" value="ANAEROBIC MAGNESIUM-PROTOPORPHYRIN IX MONOMETHYL ESTER CYCLASE-RELATED"/>
    <property type="match status" value="1"/>
</dbReference>
<keyword evidence="2" id="KW-0489">Methyltransferase</keyword>
<dbReference type="SMART" id="SM00729">
    <property type="entry name" value="Elp3"/>
    <property type="match status" value="1"/>
</dbReference>
<accession>A0A1H2DS25</accession>
<dbReference type="SFLD" id="SFLDS00029">
    <property type="entry name" value="Radical_SAM"/>
    <property type="match status" value="1"/>
</dbReference>
<dbReference type="Gene3D" id="3.80.30.20">
    <property type="entry name" value="tm_1862 like domain"/>
    <property type="match status" value="1"/>
</dbReference>
<dbReference type="GO" id="GO:0003824">
    <property type="term" value="F:catalytic activity"/>
    <property type="evidence" value="ECO:0007669"/>
    <property type="project" value="InterPro"/>
</dbReference>
<dbReference type="Proteomes" id="UP000199608">
    <property type="component" value="Unassembled WGS sequence"/>
</dbReference>
<dbReference type="Pfam" id="PF04055">
    <property type="entry name" value="Radical_SAM"/>
    <property type="match status" value="1"/>
</dbReference>
<keyword evidence="3" id="KW-0808">Transferase</keyword>
<evidence type="ECO:0000313" key="11">
    <source>
        <dbReference type="Proteomes" id="UP000199608"/>
    </source>
</evidence>
<evidence type="ECO:0000256" key="6">
    <source>
        <dbReference type="ARBA" id="ARBA00023004"/>
    </source>
</evidence>
<dbReference type="InterPro" id="IPR007197">
    <property type="entry name" value="rSAM"/>
</dbReference>
<dbReference type="InterPro" id="IPR023404">
    <property type="entry name" value="rSAM_horseshoe"/>
</dbReference>
<protein>
    <submittedName>
        <fullName evidence="10">Radical SAM superfamily enzyme YgiQ, UPF0313 family</fullName>
    </submittedName>
</protein>
<dbReference type="GO" id="GO:0051539">
    <property type="term" value="F:4 iron, 4 sulfur cluster binding"/>
    <property type="evidence" value="ECO:0007669"/>
    <property type="project" value="UniProtKB-KW"/>
</dbReference>
<keyword evidence="5" id="KW-0479">Metal-binding</keyword>
<dbReference type="EMBL" id="FNLL01000002">
    <property type="protein sequence ID" value="SDT85682.1"/>
    <property type="molecule type" value="Genomic_DNA"/>
</dbReference>
<dbReference type="GO" id="GO:0031419">
    <property type="term" value="F:cobalamin binding"/>
    <property type="evidence" value="ECO:0007669"/>
    <property type="project" value="InterPro"/>
</dbReference>
<dbReference type="GO" id="GO:0046872">
    <property type="term" value="F:metal ion binding"/>
    <property type="evidence" value="ECO:0007669"/>
    <property type="project" value="UniProtKB-KW"/>
</dbReference>
<keyword evidence="6" id="KW-0408">Iron</keyword>
<dbReference type="AlphaFoldDB" id="A0A1H2DS25"/>
<dbReference type="CDD" id="cd01335">
    <property type="entry name" value="Radical_SAM"/>
    <property type="match status" value="1"/>
</dbReference>
<evidence type="ECO:0000256" key="5">
    <source>
        <dbReference type="ARBA" id="ARBA00022723"/>
    </source>
</evidence>
<dbReference type="Pfam" id="PF02310">
    <property type="entry name" value="B12-binding"/>
    <property type="match status" value="1"/>
</dbReference>
<dbReference type="PROSITE" id="PS51332">
    <property type="entry name" value="B12_BINDING"/>
    <property type="match status" value="1"/>
</dbReference>
<evidence type="ECO:0000259" key="9">
    <source>
        <dbReference type="PROSITE" id="PS51918"/>
    </source>
</evidence>
<organism evidence="10 11">
    <name type="scientific">Desulfobacula phenolica</name>
    <dbReference type="NCBI Taxonomy" id="90732"/>
    <lineage>
        <taxon>Bacteria</taxon>
        <taxon>Pseudomonadati</taxon>
        <taxon>Thermodesulfobacteriota</taxon>
        <taxon>Desulfobacteria</taxon>
        <taxon>Desulfobacterales</taxon>
        <taxon>Desulfobacteraceae</taxon>
        <taxon>Desulfobacula</taxon>
    </lineage>
</organism>
<comment type="cofactor">
    <cofactor evidence="1">
        <name>[4Fe-4S] cluster</name>
        <dbReference type="ChEBI" id="CHEBI:49883"/>
    </cofactor>
</comment>
<keyword evidence="4" id="KW-0949">S-adenosyl-L-methionine</keyword>
<dbReference type="InterPro" id="IPR034466">
    <property type="entry name" value="Methyltransferase_Class_B"/>
</dbReference>
<evidence type="ECO:0000256" key="1">
    <source>
        <dbReference type="ARBA" id="ARBA00001966"/>
    </source>
</evidence>
<dbReference type="SFLD" id="SFLDG01082">
    <property type="entry name" value="B12-binding_domain_containing"/>
    <property type="match status" value="1"/>
</dbReference>
<gene>
    <name evidence="10" type="ORF">SAMN04487931_10271</name>
</gene>
<dbReference type="InterPro" id="IPR006158">
    <property type="entry name" value="Cobalamin-bd"/>
</dbReference>
<sequence>MRVLLVVYDNDSYIHWFPQGLAYIAAVLKQDGYDVEIYHQDVHHYPDEHLTAYLDRNKFDIIGVSIIAGYYQYKKLLDISSAIGKSKQRPELFIIGGHGPSPEPEYFLEKTGADVAVIGEGEETVLELFEAFANHKPLDNIKGIAYRNGREVVVNPRRELIKDIDSIPWPSYELFPIEYYRLLRMPHCSHSDFIMPLLSGRGCTFKCNFCYRMDKGFRPRSAGAIVEEIQYLKKEFNISYIAFSDELLMSSKQRTMEICESFLKAELNIKWDCNGRLNYATPEVLSVMKRAGCVFINYGIEAYDNEVLKKMNKALSIRQINQGIEATLSAGISPGLNMLFGHIGDNKDSLNAAVDFLIKHDDGAQMRTIRPVTPYPGSPLYDYAVEKGLIKDIRDFYENKHLNSDLFAANFTQLSEEELYSELTNANIRLMENYFENKKKLMTVQTRHLYSTRDASFRGFRQS</sequence>
<dbReference type="InterPro" id="IPR006638">
    <property type="entry name" value="Elp3/MiaA/NifB-like_rSAM"/>
</dbReference>
<dbReference type="RefSeq" id="WP_092230213.1">
    <property type="nucleotide sequence ID" value="NZ_FNLL01000002.1"/>
</dbReference>
<dbReference type="SFLD" id="SFLDG01123">
    <property type="entry name" value="methyltransferase_(Class_B)"/>
    <property type="match status" value="1"/>
</dbReference>
<reference evidence="11" key="1">
    <citation type="submission" date="2016-10" db="EMBL/GenBank/DDBJ databases">
        <authorList>
            <person name="Varghese N."/>
            <person name="Submissions S."/>
        </authorList>
    </citation>
    <scope>NUCLEOTIDE SEQUENCE [LARGE SCALE GENOMIC DNA]</scope>
    <source>
        <strain evidence="11">DSM 3384</strain>
    </source>
</reference>
<dbReference type="InterPro" id="IPR058240">
    <property type="entry name" value="rSAM_sf"/>
</dbReference>
<keyword evidence="11" id="KW-1185">Reference proteome</keyword>
<evidence type="ECO:0000259" key="8">
    <source>
        <dbReference type="PROSITE" id="PS51332"/>
    </source>
</evidence>
<evidence type="ECO:0000256" key="4">
    <source>
        <dbReference type="ARBA" id="ARBA00022691"/>
    </source>
</evidence>
<dbReference type="CDD" id="cd02068">
    <property type="entry name" value="radical_SAM_B12_BD"/>
    <property type="match status" value="1"/>
</dbReference>
<name>A0A1H2DS25_9BACT</name>
<feature type="domain" description="B12-binding" evidence="8">
    <location>
        <begin position="2"/>
        <end position="139"/>
    </location>
</feature>
<evidence type="ECO:0000256" key="3">
    <source>
        <dbReference type="ARBA" id="ARBA00022679"/>
    </source>
</evidence>
<dbReference type="PANTHER" id="PTHR43409:SF7">
    <property type="entry name" value="BLL1977 PROTEIN"/>
    <property type="match status" value="1"/>
</dbReference>
<proteinExistence type="predicted"/>
<keyword evidence="7" id="KW-0411">Iron-sulfur</keyword>
<evidence type="ECO:0000313" key="10">
    <source>
        <dbReference type="EMBL" id="SDT85682.1"/>
    </source>
</evidence>
<evidence type="ECO:0000256" key="7">
    <source>
        <dbReference type="ARBA" id="ARBA00023014"/>
    </source>
</evidence>
<evidence type="ECO:0000256" key="2">
    <source>
        <dbReference type="ARBA" id="ARBA00022603"/>
    </source>
</evidence>
<feature type="domain" description="Radical SAM core" evidence="9">
    <location>
        <begin position="189"/>
        <end position="417"/>
    </location>
</feature>
<dbReference type="SUPFAM" id="SSF102114">
    <property type="entry name" value="Radical SAM enzymes"/>
    <property type="match status" value="1"/>
</dbReference>
<dbReference type="InterPro" id="IPR051198">
    <property type="entry name" value="BchE-like"/>
</dbReference>
<dbReference type="Gene3D" id="3.40.50.280">
    <property type="entry name" value="Cobalamin-binding domain"/>
    <property type="match status" value="1"/>
</dbReference>